<organism evidence="2">
    <name type="scientific">marine sediment metagenome</name>
    <dbReference type="NCBI Taxonomy" id="412755"/>
    <lineage>
        <taxon>unclassified sequences</taxon>
        <taxon>metagenomes</taxon>
        <taxon>ecological metagenomes</taxon>
    </lineage>
</organism>
<gene>
    <name evidence="2" type="ORF">S03H2_07596</name>
</gene>
<dbReference type="EMBL" id="BARU01003531">
    <property type="protein sequence ID" value="GAH24657.1"/>
    <property type="molecule type" value="Genomic_DNA"/>
</dbReference>
<feature type="compositionally biased region" description="Polar residues" evidence="1">
    <location>
        <begin position="1"/>
        <end position="10"/>
    </location>
</feature>
<accession>X1DWM5</accession>
<evidence type="ECO:0000313" key="2">
    <source>
        <dbReference type="EMBL" id="GAH24657.1"/>
    </source>
</evidence>
<feature type="region of interest" description="Disordered" evidence="1">
    <location>
        <begin position="1"/>
        <end position="43"/>
    </location>
</feature>
<evidence type="ECO:0000256" key="1">
    <source>
        <dbReference type="SAM" id="MobiDB-lite"/>
    </source>
</evidence>
<reference evidence="2" key="1">
    <citation type="journal article" date="2014" name="Front. Microbiol.">
        <title>High frequency of phylogenetically diverse reductive dehalogenase-homologous genes in deep subseafloor sedimentary metagenomes.</title>
        <authorList>
            <person name="Kawai M."/>
            <person name="Futagami T."/>
            <person name="Toyoda A."/>
            <person name="Takaki Y."/>
            <person name="Nishi S."/>
            <person name="Hori S."/>
            <person name="Arai W."/>
            <person name="Tsubouchi T."/>
            <person name="Morono Y."/>
            <person name="Uchiyama I."/>
            <person name="Ito T."/>
            <person name="Fujiyama A."/>
            <person name="Inagaki F."/>
            <person name="Takami H."/>
        </authorList>
    </citation>
    <scope>NUCLEOTIDE SEQUENCE</scope>
    <source>
        <strain evidence="2">Expedition CK06-06</strain>
    </source>
</reference>
<sequence length="43" mass="4780">VAFNQLQNITIDAVEGDDDKDDEKPTGEGFHDSPLGMSLWKMD</sequence>
<name>X1DWM5_9ZZZZ</name>
<feature type="compositionally biased region" description="Basic and acidic residues" evidence="1">
    <location>
        <begin position="22"/>
        <end position="31"/>
    </location>
</feature>
<comment type="caution">
    <text evidence="2">The sequence shown here is derived from an EMBL/GenBank/DDBJ whole genome shotgun (WGS) entry which is preliminary data.</text>
</comment>
<dbReference type="AlphaFoldDB" id="X1DWM5"/>
<proteinExistence type="predicted"/>
<feature type="non-terminal residue" evidence="2">
    <location>
        <position position="1"/>
    </location>
</feature>
<protein>
    <submittedName>
        <fullName evidence="2">Uncharacterized protein</fullName>
    </submittedName>
</protein>